<keyword evidence="7" id="KW-0448">Lipopolysaccharide biosynthesis</keyword>
<evidence type="ECO:0000256" key="1">
    <source>
        <dbReference type="ARBA" id="ARBA00004515"/>
    </source>
</evidence>
<keyword evidence="15" id="KW-1185">Reference proteome</keyword>
<evidence type="ECO:0000256" key="10">
    <source>
        <dbReference type="ARBA" id="ARBA00044041"/>
    </source>
</evidence>
<evidence type="ECO:0000313" key="14">
    <source>
        <dbReference type="EMBL" id="RBP48881.1"/>
    </source>
</evidence>
<dbReference type="OrthoDB" id="9767552at2"/>
<proteinExistence type="inferred from homology"/>
<dbReference type="GO" id="GO:0005829">
    <property type="term" value="C:cytosol"/>
    <property type="evidence" value="ECO:0007669"/>
    <property type="project" value="TreeGrafter"/>
</dbReference>
<dbReference type="SUPFAM" id="SSF53756">
    <property type="entry name" value="UDP-Glycosyltransferase/glycogen phosphorylase"/>
    <property type="match status" value="1"/>
</dbReference>
<dbReference type="AlphaFoldDB" id="A0A395JGL7"/>
<evidence type="ECO:0000313" key="15">
    <source>
        <dbReference type="Proteomes" id="UP000253083"/>
    </source>
</evidence>
<evidence type="ECO:0000256" key="3">
    <source>
        <dbReference type="ARBA" id="ARBA00022475"/>
    </source>
</evidence>
<dbReference type="Gene3D" id="3.40.50.2000">
    <property type="entry name" value="Glycogen Phosphorylase B"/>
    <property type="match status" value="2"/>
</dbReference>
<comment type="pathway">
    <text evidence="2">Bacterial outer membrane biogenesis; LPS core biosynthesis.</text>
</comment>
<comment type="subcellular location">
    <subcellularLocation>
        <location evidence="1">Cell inner membrane</location>
        <topology evidence="1">Peripheral membrane protein</topology>
        <orientation evidence="1">Cytoplasmic side</orientation>
    </subcellularLocation>
</comment>
<dbReference type="EMBL" id="QNRT01000005">
    <property type="protein sequence ID" value="RBP48881.1"/>
    <property type="molecule type" value="Genomic_DNA"/>
</dbReference>
<evidence type="ECO:0000256" key="7">
    <source>
        <dbReference type="ARBA" id="ARBA00022985"/>
    </source>
</evidence>
<evidence type="ECO:0000256" key="6">
    <source>
        <dbReference type="ARBA" id="ARBA00022679"/>
    </source>
</evidence>
<evidence type="ECO:0000256" key="5">
    <source>
        <dbReference type="ARBA" id="ARBA00022676"/>
    </source>
</evidence>
<evidence type="ECO:0000256" key="11">
    <source>
        <dbReference type="ARBA" id="ARBA00044190"/>
    </source>
</evidence>
<evidence type="ECO:0000256" key="9">
    <source>
        <dbReference type="ARBA" id="ARBA00043995"/>
    </source>
</evidence>
<name>A0A395JGL7_9GAMM</name>
<protein>
    <recommendedName>
        <fullName evidence="11">Lipopolysaccharide heptosyltransferase 1</fullName>
        <ecNumber evidence="10">2.4.99.23</ecNumber>
    </recommendedName>
    <alternativeName>
        <fullName evidence="12">ADP-heptose:lipopolysaccharide heptosyltransferase I</fullName>
    </alternativeName>
</protein>
<dbReference type="CDD" id="cd03789">
    <property type="entry name" value="GT9_LPS_heptosyltransferase"/>
    <property type="match status" value="1"/>
</dbReference>
<keyword evidence="8" id="KW-0472">Membrane</keyword>
<organism evidence="14 15">
    <name type="scientific">Arenicella xantha</name>
    <dbReference type="NCBI Taxonomy" id="644221"/>
    <lineage>
        <taxon>Bacteria</taxon>
        <taxon>Pseudomonadati</taxon>
        <taxon>Pseudomonadota</taxon>
        <taxon>Gammaproteobacteria</taxon>
        <taxon>Arenicellales</taxon>
        <taxon>Arenicellaceae</taxon>
        <taxon>Arenicella</taxon>
    </lineage>
</organism>
<dbReference type="PANTHER" id="PTHR30160">
    <property type="entry name" value="TETRAACYLDISACCHARIDE 4'-KINASE-RELATED"/>
    <property type="match status" value="1"/>
</dbReference>
<dbReference type="InterPro" id="IPR002201">
    <property type="entry name" value="Glyco_trans_9"/>
</dbReference>
<sequence>MRVLVVKLTSMGDALHLLPALTDLQSHHADVTVDWMIEDSFSEIPRWHAAVDRVIPVATRRWRKFNLASVREFLSFWRVLRGQHYDVVIDAQGLMKSAVFARFAKLAKGGVRAGFSGDSIKESPAAKLYQKRIAVKREQHAIDRLRALFAGVFGYTVKSAHLDYQLELGSPPAAPRQSVMLLHGTTWSTKHLPDAVWRELADLAADDGYQVQLAWGNEVERQRAEWIAKGKSNVTVLEKSNLTELAQVLRTASGAIAVDTGLGHLAAALGVPCVSAYGATDANLTGTRGQHQVQLQSSYPCSPCLLKTCPKLTAQVLTPPCYQQLDADRLWQALYQQIV</sequence>
<evidence type="ECO:0000256" key="12">
    <source>
        <dbReference type="ARBA" id="ARBA00044330"/>
    </source>
</evidence>
<keyword evidence="4" id="KW-0997">Cell inner membrane</keyword>
<dbReference type="GO" id="GO:0005886">
    <property type="term" value="C:plasma membrane"/>
    <property type="evidence" value="ECO:0007669"/>
    <property type="project" value="UniProtKB-SubCell"/>
</dbReference>
<gene>
    <name evidence="14" type="ORF">DFR28_105220</name>
</gene>
<evidence type="ECO:0000256" key="13">
    <source>
        <dbReference type="ARBA" id="ARBA00049201"/>
    </source>
</evidence>
<comment type="caution">
    <text evidence="14">The sequence shown here is derived from an EMBL/GenBank/DDBJ whole genome shotgun (WGS) entry which is preliminary data.</text>
</comment>
<dbReference type="FunCoup" id="A0A395JGL7">
    <property type="interactions" value="177"/>
</dbReference>
<dbReference type="NCBIfam" id="TIGR02193">
    <property type="entry name" value="heptsyl_trn_I"/>
    <property type="match status" value="1"/>
</dbReference>
<dbReference type="Proteomes" id="UP000253083">
    <property type="component" value="Unassembled WGS sequence"/>
</dbReference>
<comment type="similarity">
    <text evidence="9">Belongs to the glycosyltransferase 9 family.</text>
</comment>
<dbReference type="InterPro" id="IPR051199">
    <property type="entry name" value="LPS_LOS_Heptosyltrfase"/>
</dbReference>
<dbReference type="RefSeq" id="WP_113955473.1">
    <property type="nucleotide sequence ID" value="NZ_QNRT01000005.1"/>
</dbReference>
<keyword evidence="6 14" id="KW-0808">Transferase</keyword>
<evidence type="ECO:0000256" key="8">
    <source>
        <dbReference type="ARBA" id="ARBA00023136"/>
    </source>
</evidence>
<dbReference type="EC" id="2.4.99.23" evidence="10"/>
<evidence type="ECO:0000256" key="4">
    <source>
        <dbReference type="ARBA" id="ARBA00022519"/>
    </source>
</evidence>
<dbReference type="InParanoid" id="A0A395JGL7"/>
<dbReference type="Pfam" id="PF01075">
    <property type="entry name" value="Glyco_transf_9"/>
    <property type="match status" value="1"/>
</dbReference>
<keyword evidence="5" id="KW-0328">Glycosyltransferase</keyword>
<dbReference type="InterPro" id="IPR011908">
    <property type="entry name" value="LipoPS_heptosylTferase-I"/>
</dbReference>
<dbReference type="PANTHER" id="PTHR30160:SF19">
    <property type="entry name" value="LIPOPOLYSACCHARIDE HEPTOSYLTRANSFERASE 1"/>
    <property type="match status" value="1"/>
</dbReference>
<comment type="catalytic activity">
    <reaction evidence="13">
        <text>an alpha-Kdo-(2-&gt;4)-alpha-Kdo-(2-&gt;6)-lipid A + ADP-L-glycero-beta-D-manno-heptose = an L-alpha-D-Hep-(1-&gt;5)-[alpha-Kdo-(2-&gt;4)]-alpha-Kdo-(2-&gt;6)-lipid A + ADP + H(+)</text>
        <dbReference type="Rhea" id="RHEA:74067"/>
        <dbReference type="ChEBI" id="CHEBI:15378"/>
        <dbReference type="ChEBI" id="CHEBI:61506"/>
        <dbReference type="ChEBI" id="CHEBI:176431"/>
        <dbReference type="ChEBI" id="CHEBI:193068"/>
        <dbReference type="ChEBI" id="CHEBI:456216"/>
        <dbReference type="EC" id="2.4.99.23"/>
    </reaction>
</comment>
<accession>A0A395JGL7</accession>
<reference evidence="14 15" key="1">
    <citation type="submission" date="2018-06" db="EMBL/GenBank/DDBJ databases">
        <title>Genomic Encyclopedia of Type Strains, Phase IV (KMG-IV): sequencing the most valuable type-strain genomes for metagenomic binning, comparative biology and taxonomic classification.</title>
        <authorList>
            <person name="Goeker M."/>
        </authorList>
    </citation>
    <scope>NUCLEOTIDE SEQUENCE [LARGE SCALE GENOMIC DNA]</scope>
    <source>
        <strain evidence="14 15">DSM 24032</strain>
    </source>
</reference>
<keyword evidence="3" id="KW-1003">Cell membrane</keyword>
<evidence type="ECO:0000256" key="2">
    <source>
        <dbReference type="ARBA" id="ARBA00004713"/>
    </source>
</evidence>
<dbReference type="GO" id="GO:0008713">
    <property type="term" value="F:ADP-heptose-lipopolysaccharide heptosyltransferase activity"/>
    <property type="evidence" value="ECO:0007669"/>
    <property type="project" value="TreeGrafter"/>
</dbReference>
<dbReference type="GO" id="GO:0009244">
    <property type="term" value="P:lipopolysaccharide core region biosynthetic process"/>
    <property type="evidence" value="ECO:0007669"/>
    <property type="project" value="InterPro"/>
</dbReference>